<evidence type="ECO:0000256" key="1">
    <source>
        <dbReference type="SAM" id="MobiDB-lite"/>
    </source>
</evidence>
<evidence type="ECO:0008006" key="4">
    <source>
        <dbReference type="Google" id="ProtNLM"/>
    </source>
</evidence>
<name>A0ABP7WMA2_9ACTN</name>
<dbReference type="EMBL" id="BAAAZG010000047">
    <property type="protein sequence ID" value="GAA4092091.1"/>
    <property type="molecule type" value="Genomic_DNA"/>
</dbReference>
<comment type="caution">
    <text evidence="2">The sequence shown here is derived from an EMBL/GenBank/DDBJ whole genome shotgun (WGS) entry which is preliminary data.</text>
</comment>
<gene>
    <name evidence="2" type="ORF">GCM10022214_61910</name>
</gene>
<evidence type="ECO:0000313" key="2">
    <source>
        <dbReference type="EMBL" id="GAA4092091.1"/>
    </source>
</evidence>
<feature type="region of interest" description="Disordered" evidence="1">
    <location>
        <begin position="108"/>
        <end position="129"/>
    </location>
</feature>
<keyword evidence="3" id="KW-1185">Reference proteome</keyword>
<accession>A0ABP7WMA2</accession>
<dbReference type="Proteomes" id="UP001500683">
    <property type="component" value="Unassembled WGS sequence"/>
</dbReference>
<evidence type="ECO:0000313" key="3">
    <source>
        <dbReference type="Proteomes" id="UP001500683"/>
    </source>
</evidence>
<protein>
    <recommendedName>
        <fullName evidence="4">DUF397 domain-containing protein</fullName>
    </recommendedName>
</protein>
<reference evidence="3" key="1">
    <citation type="journal article" date="2019" name="Int. J. Syst. Evol. Microbiol.">
        <title>The Global Catalogue of Microorganisms (GCM) 10K type strain sequencing project: providing services to taxonomists for standard genome sequencing and annotation.</title>
        <authorList>
            <consortium name="The Broad Institute Genomics Platform"/>
            <consortium name="The Broad Institute Genome Sequencing Center for Infectious Disease"/>
            <person name="Wu L."/>
            <person name="Ma J."/>
        </authorList>
    </citation>
    <scope>NUCLEOTIDE SEQUENCE [LARGE SCALE GENOMIC DNA]</scope>
    <source>
        <strain evidence="3">JCM 16702</strain>
    </source>
</reference>
<proteinExistence type="predicted"/>
<organism evidence="2 3">
    <name type="scientific">Actinomadura miaoliensis</name>
    <dbReference type="NCBI Taxonomy" id="430685"/>
    <lineage>
        <taxon>Bacteria</taxon>
        <taxon>Bacillati</taxon>
        <taxon>Actinomycetota</taxon>
        <taxon>Actinomycetes</taxon>
        <taxon>Streptosporangiales</taxon>
        <taxon>Thermomonosporaceae</taxon>
        <taxon>Actinomadura</taxon>
    </lineage>
</organism>
<sequence>MPPGVGLPRSDAARRRTRQVIELQPWQQFPLDNRGSWIAAIPESSPMCHDAAFLPDVDGRAVLNCNDARLVAVPSRRTRRLADNRPDVMALRPTSLLASGSLHVPACRDGERRPGGDVPGGNPAPRNSVDIGGFCNGMSGEGVVDRVRPRSF</sequence>